<feature type="coiled-coil region" evidence="1">
    <location>
        <begin position="234"/>
        <end position="268"/>
    </location>
</feature>
<evidence type="ECO:0000313" key="3">
    <source>
        <dbReference type="EMBL" id="GAV03480.1"/>
    </source>
</evidence>
<feature type="compositionally biased region" description="Low complexity" evidence="2">
    <location>
        <begin position="46"/>
        <end position="61"/>
    </location>
</feature>
<feature type="coiled-coil region" evidence="1">
    <location>
        <begin position="578"/>
        <end position="605"/>
    </location>
</feature>
<feature type="region of interest" description="Disordered" evidence="2">
    <location>
        <begin position="1"/>
        <end position="80"/>
    </location>
</feature>
<dbReference type="AlphaFoldDB" id="A0A1D1VPG3"/>
<feature type="region of interest" description="Disordered" evidence="2">
    <location>
        <begin position="682"/>
        <end position="707"/>
    </location>
</feature>
<sequence>MLSHDSLAEGSFQHNGQNYRIGHKSRSANLQHQHSAPATSKRDGNGHSQGSVAGSVSASYSGDEDTPRTSASERHKVQSDHALARTVSAHAPLIGSSYEIAALRKHVKILEERLRAERHTHAVKFSEVEKQLIQENARLKVSTSALQRQIKREEQKNADNEAELSKLRKERKSRFSLSGITRSFSDVRLEDIEMQESSLKRKNTDSEVVRMIKERLQDSEKDRLEAEGVFNQRISTLLRERNVQRTEMQSAEEAMAKLTSENEALHRSAAELRTYIANIDPSLQSQGDSLQMANLRRSNQQLQEELQQFVRERNKLVVELEDLSEELTLAKANDRQNKEQHHLLVEMKSKVDSLRNNMVPSDRHNGLSPVTATTSRTKTVHNGPSFSPSTSREVDLVLEATTRELGETRNQLASILELSQRYELHCYNLEKELSKFYGKNYQYVETGWRKKDRSFLEKLSQTVKKGKAQHLNSNTVQVHTSSKPKTLSAQSTQTEAVPLSEPLNLTRNSSSRNAQMEELLKKVNSIIELIDKMSPNTSPLDGRRRAVQGQAIAQAVDDLLTSLRDGQSNGASLDLAKLNEARLEVQALQRAITELQAHNDFLRAEVGRLTTAVKTAEDADSQFDDEDTPITQAEVEEKIRQVRSQLVESVKSKNSGLLPANVLSGFYQSPLTDYTAKTSGVWSYSESNSSNGEDVNSPIKTPLPLRV</sequence>
<comment type="caution">
    <text evidence="3">The sequence shown here is derived from an EMBL/GenBank/DDBJ whole genome shotgun (WGS) entry which is preliminary data.</text>
</comment>
<protein>
    <submittedName>
        <fullName evidence="3">Uncharacterized protein</fullName>
    </submittedName>
</protein>
<feature type="compositionally biased region" description="Basic and acidic residues" evidence="2">
    <location>
        <begin position="65"/>
        <end position="80"/>
    </location>
</feature>
<evidence type="ECO:0000256" key="1">
    <source>
        <dbReference type="SAM" id="Coils"/>
    </source>
</evidence>
<keyword evidence="1" id="KW-0175">Coiled coil</keyword>
<dbReference type="EMBL" id="BDGG01000009">
    <property type="protein sequence ID" value="GAV03480.1"/>
    <property type="molecule type" value="Genomic_DNA"/>
</dbReference>
<gene>
    <name evidence="3" type="primary">RvY_13898-1</name>
    <name evidence="3" type="synonym">RvY_13898.1</name>
    <name evidence="3" type="ORF">RvY_13898</name>
</gene>
<reference evidence="3 4" key="1">
    <citation type="journal article" date="2016" name="Nat. Commun.">
        <title>Extremotolerant tardigrade genome and improved radiotolerance of human cultured cells by tardigrade-unique protein.</title>
        <authorList>
            <person name="Hashimoto T."/>
            <person name="Horikawa D.D."/>
            <person name="Saito Y."/>
            <person name="Kuwahara H."/>
            <person name="Kozuka-Hata H."/>
            <person name="Shin-I T."/>
            <person name="Minakuchi Y."/>
            <person name="Ohishi K."/>
            <person name="Motoyama A."/>
            <person name="Aizu T."/>
            <person name="Enomoto A."/>
            <person name="Kondo K."/>
            <person name="Tanaka S."/>
            <person name="Hara Y."/>
            <person name="Koshikawa S."/>
            <person name="Sagara H."/>
            <person name="Miura T."/>
            <person name="Yokobori S."/>
            <person name="Miyagawa K."/>
            <person name="Suzuki Y."/>
            <person name="Kubo T."/>
            <person name="Oyama M."/>
            <person name="Kohara Y."/>
            <person name="Fujiyama A."/>
            <person name="Arakawa K."/>
            <person name="Katayama T."/>
            <person name="Toyoda A."/>
            <person name="Kunieda T."/>
        </authorList>
    </citation>
    <scope>NUCLEOTIDE SEQUENCE [LARGE SCALE GENOMIC DNA]</scope>
    <source>
        <strain evidence="3 4">YOKOZUNA-1</strain>
    </source>
</reference>
<evidence type="ECO:0000256" key="2">
    <source>
        <dbReference type="SAM" id="MobiDB-lite"/>
    </source>
</evidence>
<feature type="coiled-coil region" evidence="1">
    <location>
        <begin position="100"/>
        <end position="170"/>
    </location>
</feature>
<dbReference type="Proteomes" id="UP000186922">
    <property type="component" value="Unassembled WGS sequence"/>
</dbReference>
<feature type="compositionally biased region" description="Polar residues" evidence="2">
    <location>
        <begin position="27"/>
        <end position="38"/>
    </location>
</feature>
<accession>A0A1D1VPG3</accession>
<name>A0A1D1VPG3_RAMVA</name>
<feature type="compositionally biased region" description="Polar residues" evidence="2">
    <location>
        <begin position="682"/>
        <end position="694"/>
    </location>
</feature>
<feature type="coiled-coil region" evidence="1">
    <location>
        <begin position="292"/>
        <end position="333"/>
    </location>
</feature>
<proteinExistence type="predicted"/>
<keyword evidence="4" id="KW-1185">Reference proteome</keyword>
<evidence type="ECO:0000313" key="4">
    <source>
        <dbReference type="Proteomes" id="UP000186922"/>
    </source>
</evidence>
<dbReference type="OrthoDB" id="10540243at2759"/>
<organism evidence="3 4">
    <name type="scientific">Ramazzottius varieornatus</name>
    <name type="common">Water bear</name>
    <name type="synonym">Tardigrade</name>
    <dbReference type="NCBI Taxonomy" id="947166"/>
    <lineage>
        <taxon>Eukaryota</taxon>
        <taxon>Metazoa</taxon>
        <taxon>Ecdysozoa</taxon>
        <taxon>Tardigrada</taxon>
        <taxon>Eutardigrada</taxon>
        <taxon>Parachela</taxon>
        <taxon>Hypsibioidea</taxon>
        <taxon>Ramazzottiidae</taxon>
        <taxon>Ramazzottius</taxon>
    </lineage>
</organism>